<protein>
    <submittedName>
        <fullName evidence="2">Uncharacterized protein</fullName>
    </submittedName>
</protein>
<organism evidence="2 3">
    <name type="scientific">Hypsizygus marmoreus</name>
    <name type="common">White beech mushroom</name>
    <name type="synonym">Agaricus marmoreus</name>
    <dbReference type="NCBI Taxonomy" id="39966"/>
    <lineage>
        <taxon>Eukaryota</taxon>
        <taxon>Fungi</taxon>
        <taxon>Dikarya</taxon>
        <taxon>Basidiomycota</taxon>
        <taxon>Agaricomycotina</taxon>
        <taxon>Agaricomycetes</taxon>
        <taxon>Agaricomycetidae</taxon>
        <taxon>Agaricales</taxon>
        <taxon>Tricholomatineae</taxon>
        <taxon>Lyophyllaceae</taxon>
        <taxon>Hypsizygus</taxon>
    </lineage>
</organism>
<dbReference type="Proteomes" id="UP000076154">
    <property type="component" value="Unassembled WGS sequence"/>
</dbReference>
<dbReference type="AlphaFoldDB" id="A0A369K4F0"/>
<dbReference type="EMBL" id="LUEZ02000040">
    <property type="protein sequence ID" value="RDB25756.1"/>
    <property type="molecule type" value="Genomic_DNA"/>
</dbReference>
<evidence type="ECO:0000313" key="3">
    <source>
        <dbReference type="Proteomes" id="UP000076154"/>
    </source>
</evidence>
<feature type="region of interest" description="Disordered" evidence="1">
    <location>
        <begin position="148"/>
        <end position="170"/>
    </location>
</feature>
<sequence>MKLLRNPLERLKKPIKYCAKPFKGCATLMKKWITPYSSNPIHERQYDLHLRKSKIKSVLKRILRRQPRLNKNEINSHSTAGPLRVLVEIEVRTSTATYASVTSANHFPTPQDIRPSSRRGNLMFIAADTSANSGLQDQDRASMLSEGRLDYGDAGSTAAETHAGDSTSSGRSAIVRSKTWVADAPKEHVISVDNSLAGVSGQLASRAPEDVDVDLSVKGRQPDDKPRSCIHCAFGNEPSNPVSVEDAQREQVAVAQAIEDGDRNRMAQVDVAEAIPQDAFPRCMLRRSSVTINHAETRSIDSTSSAHIEDRAVSVRTIALTAALESDTESQTQNQVIHDEETVPCEAASAFDLEPLGGAHPQDKHALDTLDDNLPNAATIVDTASEENASSSMPMSIDDSNSRTQSNMTQVIEYVPQDTSRRSSIASEHTVAGSAIVNLQSTSAGRSTTLLTPLDSPSLKIHSLPSLESILPDNNMFLLRRPYLATRVTPRTMHIPPLSTLPPNASAHHPTEPQQAAISNLPHELLEQIFVACLPDYKDILRPNLLCTDAPFILRRVCCHWNKIAVRCPLLWGTIAWSVAQIGHKDTRAQRDGIQIFIERRRGAPFDSVFYHIGDGEVTATSREIMGLLRPLALQCKHLQLVLPEQRHYGSACTSGVNRQPLSAPFRTFSLSTSNSLDFLLPPEFLGLPLVPKFDIPWSQLNAVSLDCPMSTDECVDLLQQCSCLKSATFLRVSKPQRRHIPPVFVDIASLKITTDVEITPLFETVTFSNSLTRLEVHRFDYAFTRQLDNNTVEDVTEPSPLHWNIVWSSLETLILHYCMRLSDAYNLFGRCNNLVKLQWCCDSIEMIPTSVSPPVPPDFSFNLLRLVDLTVTPNLTQAEAKSLANAFGSSSSQASRVTLPYIPLSWTTSQTPPLVTSLKLTRPITQAECLHTLSRLPGVVELELELSYGPLTLPRTPRIDMEDLRVLTIHSSSNLDNFFESILIQRLEILRLDFYHRLGSRLVNHHLTGLASLLNTSGCLPKVTIRNSDISEEELDALKDFTAALDLENTENSIIV</sequence>
<reference evidence="2" key="1">
    <citation type="submission" date="2018-04" db="EMBL/GenBank/DDBJ databases">
        <title>Whole genome sequencing of Hypsizygus marmoreus.</title>
        <authorList>
            <person name="Choi I.-G."/>
            <person name="Min B."/>
            <person name="Kim J.-G."/>
            <person name="Kim S."/>
            <person name="Oh Y.-L."/>
            <person name="Kong W.-S."/>
            <person name="Park H."/>
            <person name="Jeong J."/>
            <person name="Song E.-S."/>
        </authorList>
    </citation>
    <scope>NUCLEOTIDE SEQUENCE [LARGE SCALE GENOMIC DNA]</scope>
    <source>
        <strain evidence="2">51987-8</strain>
    </source>
</reference>
<dbReference type="InParanoid" id="A0A369K4F0"/>
<accession>A0A369K4F0</accession>
<evidence type="ECO:0000313" key="2">
    <source>
        <dbReference type="EMBL" id="RDB25756.1"/>
    </source>
</evidence>
<name>A0A369K4F0_HYPMA</name>
<comment type="caution">
    <text evidence="2">The sequence shown here is derived from an EMBL/GenBank/DDBJ whole genome shotgun (WGS) entry which is preliminary data.</text>
</comment>
<gene>
    <name evidence="2" type="ORF">Hypma_006256</name>
</gene>
<keyword evidence="3" id="KW-1185">Reference proteome</keyword>
<evidence type="ECO:0000256" key="1">
    <source>
        <dbReference type="SAM" id="MobiDB-lite"/>
    </source>
</evidence>
<dbReference type="STRING" id="39966.A0A369K4F0"/>
<proteinExistence type="predicted"/>